<accession>A0ABZ0K3D8</accession>
<evidence type="ECO:0000259" key="1">
    <source>
        <dbReference type="Pfam" id="PF18588"/>
    </source>
</evidence>
<keyword evidence="3" id="KW-1185">Reference proteome</keyword>
<gene>
    <name evidence="2" type="ORF">RGE70_05825</name>
</gene>
<dbReference type="InterPro" id="IPR041307">
    <property type="entry name" value="WcbI"/>
</dbReference>
<dbReference type="Gene3D" id="3.40.50.300">
    <property type="entry name" value="P-loop containing nucleotide triphosphate hydrolases"/>
    <property type="match status" value="1"/>
</dbReference>
<protein>
    <submittedName>
        <fullName evidence="2">WcbI family polysaccharide biosynthesis putative acetyltransferase</fullName>
    </submittedName>
</protein>
<name>A0ABZ0K3D8_9GAMM</name>
<dbReference type="EMBL" id="CP136522">
    <property type="protein sequence ID" value="WOT06314.1"/>
    <property type="molecule type" value="Genomic_DNA"/>
</dbReference>
<evidence type="ECO:0000313" key="2">
    <source>
        <dbReference type="EMBL" id="WOT06314.1"/>
    </source>
</evidence>
<dbReference type="Gene3D" id="3.40.50.12080">
    <property type="match status" value="1"/>
</dbReference>
<dbReference type="InterPro" id="IPR027417">
    <property type="entry name" value="P-loop_NTPase"/>
</dbReference>
<evidence type="ECO:0000313" key="3">
    <source>
        <dbReference type="Proteomes" id="UP001529491"/>
    </source>
</evidence>
<dbReference type="RefSeq" id="WP_310470588.1">
    <property type="nucleotide sequence ID" value="NZ_CP136522.1"/>
</dbReference>
<dbReference type="Proteomes" id="UP001529491">
    <property type="component" value="Chromosome"/>
</dbReference>
<feature type="domain" description="Polysaccharide biosynthesis enzyme WcbI" evidence="1">
    <location>
        <begin position="5"/>
        <end position="214"/>
    </location>
</feature>
<reference evidence="2 3" key="1">
    <citation type="submission" date="2023-10" db="EMBL/GenBank/DDBJ databases">
        <title>Complete genome sequence of Shewanella sp. DAU334.</title>
        <authorList>
            <person name="Lee Y.-S."/>
            <person name="Jeong H.-R."/>
            <person name="Hwang E.-J."/>
            <person name="Choi Y.-L."/>
            <person name="Kim G.-D."/>
        </authorList>
    </citation>
    <scope>NUCLEOTIDE SEQUENCE [LARGE SCALE GENOMIC DNA]</scope>
    <source>
        <strain evidence="2 3">DAU334</strain>
    </source>
</reference>
<sequence>MKKFFTVFGNCQAGPLADILMKQPFFAAEYEYIPMPKAAYMLKQGDYDAVCSILNKVDLFIHQEVSDAFGPLFNTKHLKTLLGPTGNSISFPSIYFSGYHPEICYLRQLGEPAKEFSDYHDFNLVNNFLNDPSSAHAKTLAAINDPDYYSSQFVLENAKNSLAELQRREQSLDITLSDFIEDNWLNEILFFSMNHPNRKVLNELAARIIAKLGLVTAPIAGSFHHLSESTLPVYASVLKHINSHKTLALKIKDTPINTPEYLDNHLAVYNKLPKAKLQSNMKALDNMKQTSPHTLKQKTIYFHIGMSKTGTTSVQKWLAEHSKLLLTHGLLYPKSFRNEGVCHHSFAKSLKSGFNDKAELEKLFTEIDHSGASKIIISSELLERLSINQCKLLNTIFSRYHIKIITYLRQQDEAVTSMYNELAKKHAIAVSFDEYIRTTPRLNLFHYTVMLAPFEQVFGIDNLIVRSFSKRHLHDKSTLSDLLLQIESSLLELVKQHPANTTNTSLLPATAHIMAEVNRHQDFAVNHLTDYALAIRLSNAVNRLAKDNGIKHRYFSSNEQRSQFLLQFKEDNQLLEHKYLNGIKFVSETMSDAPELSEQEKVTLLTETLEYTLKVLKEQPLTSEQLAEATAKIWHIILQKNLKPI</sequence>
<dbReference type="Pfam" id="PF18588">
    <property type="entry name" value="WcbI"/>
    <property type="match status" value="1"/>
</dbReference>
<organism evidence="2 3">
    <name type="scientific">Shewanella youngdeokensis</name>
    <dbReference type="NCBI Taxonomy" id="2999068"/>
    <lineage>
        <taxon>Bacteria</taxon>
        <taxon>Pseudomonadati</taxon>
        <taxon>Pseudomonadota</taxon>
        <taxon>Gammaproteobacteria</taxon>
        <taxon>Alteromonadales</taxon>
        <taxon>Shewanellaceae</taxon>
        <taxon>Shewanella</taxon>
    </lineage>
</organism>
<proteinExistence type="predicted"/>
<dbReference type="SUPFAM" id="SSF52540">
    <property type="entry name" value="P-loop containing nucleoside triphosphate hydrolases"/>
    <property type="match status" value="1"/>
</dbReference>